<dbReference type="SMART" id="SM00194">
    <property type="entry name" value="PTPc"/>
    <property type="match status" value="1"/>
</dbReference>
<evidence type="ECO:0000256" key="4">
    <source>
        <dbReference type="ARBA" id="ARBA00022912"/>
    </source>
</evidence>
<evidence type="ECO:0000259" key="5">
    <source>
        <dbReference type="PROSITE" id="PS50055"/>
    </source>
</evidence>
<feature type="non-terminal residue" evidence="7">
    <location>
        <position position="1"/>
    </location>
</feature>
<comment type="similarity">
    <text evidence="1">Belongs to the protein-tyrosine phosphatase family.</text>
</comment>
<dbReference type="InterPro" id="IPR000387">
    <property type="entry name" value="Tyr_Pase_dom"/>
</dbReference>
<dbReference type="InterPro" id="IPR000242">
    <property type="entry name" value="PTP_cat"/>
</dbReference>
<dbReference type="OrthoDB" id="6144519at2759"/>
<reference evidence="7" key="1">
    <citation type="submission" date="2021-04" db="EMBL/GenBank/DDBJ databases">
        <authorList>
            <consortium name="Molecular Ecology Group"/>
        </authorList>
    </citation>
    <scope>NUCLEOTIDE SEQUENCE</scope>
</reference>
<evidence type="ECO:0000259" key="6">
    <source>
        <dbReference type="PROSITE" id="PS50056"/>
    </source>
</evidence>
<dbReference type="PROSITE" id="PS50056">
    <property type="entry name" value="TYR_PHOSPHATASE_2"/>
    <property type="match status" value="1"/>
</dbReference>
<feature type="domain" description="Tyrosine-protein phosphatase" evidence="5">
    <location>
        <begin position="223"/>
        <end position="342"/>
    </location>
</feature>
<accession>A0A8S3ZFK6</accession>
<feature type="non-terminal residue" evidence="7">
    <location>
        <position position="342"/>
    </location>
</feature>
<dbReference type="InterPro" id="IPR003595">
    <property type="entry name" value="Tyr_Pase_cat"/>
</dbReference>
<comment type="caution">
    <text evidence="7">The sequence shown here is derived from an EMBL/GenBank/DDBJ whole genome shotgun (WGS) entry which is preliminary data.</text>
</comment>
<dbReference type="PRINTS" id="PR00700">
    <property type="entry name" value="PRTYPHPHTASE"/>
</dbReference>
<keyword evidence="3" id="KW-0378">Hydrolase</keyword>
<sequence>GYRDDEMFIASQGPTKTILEDFLRMLWEQEADKVVMLTNLVEDGKHKCEMYWPEKGDMKVGEMTVKLATTQVFADYTIRRFQLRKGVEPLRDVIQFHFTAWPDKDIPTVPWGLVDFEQRVASYLTNKPIVVHCSAGVGRTGTFIALRNVMREAEETGHMDFFNTVRKLRQDRVNMVQTVNQYIFLHRAAHVAMSCIGTSVTLADVEQRIPTLEAKSKFGPTKLQTEFQAICSICEDHAEEEATSEESPSSVYENSQNLLKIQKNRVPSVLPRETYRAVLSCDSINTSDYINAVLVPSFVKQNQKILTQLPLGATVTDLWRLVTQYKVSLIVAFETDKKATDQ</sequence>
<dbReference type="InterPro" id="IPR029021">
    <property type="entry name" value="Prot-tyrosine_phosphatase-like"/>
</dbReference>
<name>A0A8S3ZFK6_9EUPU</name>
<dbReference type="SMART" id="SM00404">
    <property type="entry name" value="PTPc_motif"/>
    <property type="match status" value="1"/>
</dbReference>
<organism evidence="7 8">
    <name type="scientific">Candidula unifasciata</name>
    <dbReference type="NCBI Taxonomy" id="100452"/>
    <lineage>
        <taxon>Eukaryota</taxon>
        <taxon>Metazoa</taxon>
        <taxon>Spiralia</taxon>
        <taxon>Lophotrochozoa</taxon>
        <taxon>Mollusca</taxon>
        <taxon>Gastropoda</taxon>
        <taxon>Heterobranchia</taxon>
        <taxon>Euthyneura</taxon>
        <taxon>Panpulmonata</taxon>
        <taxon>Eupulmonata</taxon>
        <taxon>Stylommatophora</taxon>
        <taxon>Helicina</taxon>
        <taxon>Helicoidea</taxon>
        <taxon>Geomitridae</taxon>
        <taxon>Candidula</taxon>
    </lineage>
</organism>
<evidence type="ECO:0000256" key="1">
    <source>
        <dbReference type="ARBA" id="ARBA00009580"/>
    </source>
</evidence>
<dbReference type="FunFam" id="3.90.190.10:FF:000185">
    <property type="entry name" value="Predicted protein"/>
    <property type="match status" value="1"/>
</dbReference>
<dbReference type="PROSITE" id="PS50055">
    <property type="entry name" value="TYR_PHOSPHATASE_PTP"/>
    <property type="match status" value="2"/>
</dbReference>
<dbReference type="InterPro" id="IPR050348">
    <property type="entry name" value="Protein-Tyr_Phosphatase"/>
</dbReference>
<dbReference type="InterPro" id="IPR016130">
    <property type="entry name" value="Tyr_Pase_AS"/>
</dbReference>
<dbReference type="AlphaFoldDB" id="A0A8S3ZFK6"/>
<feature type="domain" description="Tyrosine specific protein phosphatases" evidence="6">
    <location>
        <begin position="114"/>
        <end position="183"/>
    </location>
</feature>
<evidence type="ECO:0000313" key="7">
    <source>
        <dbReference type="EMBL" id="CAG5125912.1"/>
    </source>
</evidence>
<dbReference type="EC" id="3.1.3.48" evidence="2"/>
<keyword evidence="4" id="KW-0904">Protein phosphatase</keyword>
<dbReference type="PANTHER" id="PTHR19134">
    <property type="entry name" value="RECEPTOR-TYPE TYROSINE-PROTEIN PHOSPHATASE"/>
    <property type="match status" value="1"/>
</dbReference>
<dbReference type="GO" id="GO:0004725">
    <property type="term" value="F:protein tyrosine phosphatase activity"/>
    <property type="evidence" value="ECO:0007669"/>
    <property type="project" value="InterPro"/>
</dbReference>
<evidence type="ECO:0000313" key="8">
    <source>
        <dbReference type="Proteomes" id="UP000678393"/>
    </source>
</evidence>
<dbReference type="Proteomes" id="UP000678393">
    <property type="component" value="Unassembled WGS sequence"/>
</dbReference>
<keyword evidence="8" id="KW-1185">Reference proteome</keyword>
<proteinExistence type="inferred from homology"/>
<evidence type="ECO:0000256" key="2">
    <source>
        <dbReference type="ARBA" id="ARBA00013064"/>
    </source>
</evidence>
<dbReference type="Pfam" id="PF00102">
    <property type="entry name" value="Y_phosphatase"/>
    <property type="match status" value="2"/>
</dbReference>
<dbReference type="SUPFAM" id="SSF52799">
    <property type="entry name" value="(Phosphotyrosine protein) phosphatases II"/>
    <property type="match status" value="2"/>
</dbReference>
<dbReference type="PROSITE" id="PS00383">
    <property type="entry name" value="TYR_PHOSPHATASE_1"/>
    <property type="match status" value="1"/>
</dbReference>
<evidence type="ECO:0000256" key="3">
    <source>
        <dbReference type="ARBA" id="ARBA00022801"/>
    </source>
</evidence>
<dbReference type="Gene3D" id="3.90.190.10">
    <property type="entry name" value="Protein tyrosine phosphatase superfamily"/>
    <property type="match status" value="2"/>
</dbReference>
<gene>
    <name evidence="7" type="ORF">CUNI_LOCUS11470</name>
</gene>
<feature type="domain" description="Tyrosine-protein phosphatase" evidence="5">
    <location>
        <begin position="1"/>
        <end position="192"/>
    </location>
</feature>
<protein>
    <recommendedName>
        <fullName evidence="2">protein-tyrosine-phosphatase</fullName>
        <ecNumber evidence="2">3.1.3.48</ecNumber>
    </recommendedName>
</protein>
<dbReference type="PANTHER" id="PTHR19134:SF562">
    <property type="entry name" value="PROTEIN-TYROSINE-PHOSPHATASE"/>
    <property type="match status" value="1"/>
</dbReference>
<dbReference type="EMBL" id="CAJHNH020002204">
    <property type="protein sequence ID" value="CAG5125912.1"/>
    <property type="molecule type" value="Genomic_DNA"/>
</dbReference>